<feature type="domain" description="RIF2 ASCE" evidence="1">
    <location>
        <begin position="185"/>
        <end position="277"/>
    </location>
</feature>
<dbReference type="Gene3D" id="3.40.50.12060">
    <property type="match status" value="1"/>
</dbReference>
<gene>
    <name evidence="3" type="primary">SMKI12G4980</name>
    <name evidence="3" type="ORF">SMKI_12G4980</name>
</gene>
<accession>A0AA35ITT9</accession>
<protein>
    <submittedName>
        <fullName evidence="3">Uncharacterized protein</fullName>
    </submittedName>
</protein>
<reference evidence="3" key="1">
    <citation type="submission" date="2022-10" db="EMBL/GenBank/DDBJ databases">
        <authorList>
            <person name="Byrne P K."/>
        </authorList>
    </citation>
    <scope>NUCLEOTIDE SEQUENCE</scope>
    <source>
        <strain evidence="3">IFO1815</strain>
    </source>
</reference>
<dbReference type="Proteomes" id="UP001161438">
    <property type="component" value="Chromosome 12"/>
</dbReference>
<dbReference type="Pfam" id="PF21450">
    <property type="entry name" value="RIF2_lid"/>
    <property type="match status" value="1"/>
</dbReference>
<dbReference type="InterPro" id="IPR049045">
    <property type="entry name" value="RIF2_lid"/>
</dbReference>
<evidence type="ECO:0000259" key="2">
    <source>
        <dbReference type="Pfam" id="PF21450"/>
    </source>
</evidence>
<dbReference type="RefSeq" id="XP_056078465.1">
    <property type="nucleotide sequence ID" value="XM_056224558.1"/>
</dbReference>
<feature type="domain" description="RIF2 AAA+ lid" evidence="2">
    <location>
        <begin position="284"/>
        <end position="368"/>
    </location>
</feature>
<organism evidence="3 4">
    <name type="scientific">Saccharomyces mikatae IFO 1815</name>
    <dbReference type="NCBI Taxonomy" id="226126"/>
    <lineage>
        <taxon>Eukaryota</taxon>
        <taxon>Fungi</taxon>
        <taxon>Dikarya</taxon>
        <taxon>Ascomycota</taxon>
        <taxon>Saccharomycotina</taxon>
        <taxon>Saccharomycetes</taxon>
        <taxon>Saccharomycetales</taxon>
        <taxon>Saccharomycetaceae</taxon>
        <taxon>Saccharomyces</taxon>
    </lineage>
</organism>
<dbReference type="GeneID" id="80920199"/>
<name>A0AA35ITT9_SACMI</name>
<sequence>MEHVDSEFAPIRKSEKVVDSDKIVRAINDDLEQRNITILQNLNLLPIKKNAGSSKVSKPNPVKGQADYTFYQNFKSMALQELNENYSSVSYVPGMNNFFTNELVNMKDYVVFFNKVQHIHQYGGIDREVSERLTLVKSNVVIIEMNDYLTKEDFPLNKIKEHAKARKNFQYKINSDSEVDQNALDSTSDLMMMVMKKIGHDMGINHIVYFKLEQLDELSPSTVIIPSRLTELVEVLSFLEKKNEIAFKFLVYSDNISISSLLSETFRKGLNTELSVFEMPTLTCTRVQEHLRKMIKFTFDPGNKLLQLYNLFVTRQLNDKQSNLTKFFEFLRFFPHPFTYLFNAYTEILVQSSTFDGLLYRITNKLTINNYPHRTYNFKRNQRLPHKVTREVRDI</sequence>
<evidence type="ECO:0000259" key="1">
    <source>
        <dbReference type="Pfam" id="PF21449"/>
    </source>
</evidence>
<dbReference type="EMBL" id="OX365768">
    <property type="protein sequence ID" value="CAI4035345.1"/>
    <property type="molecule type" value="Genomic_DNA"/>
</dbReference>
<keyword evidence="4" id="KW-1185">Reference proteome</keyword>
<dbReference type="Pfam" id="PF21449">
    <property type="entry name" value="RIF2_ASCE"/>
    <property type="match status" value="1"/>
</dbReference>
<evidence type="ECO:0000313" key="3">
    <source>
        <dbReference type="EMBL" id="CAI4035345.1"/>
    </source>
</evidence>
<dbReference type="Gene3D" id="1.20.120.1650">
    <property type="match status" value="1"/>
</dbReference>
<dbReference type="InterPro" id="IPR049044">
    <property type="entry name" value="RIF2_ASCE"/>
</dbReference>
<evidence type="ECO:0000313" key="4">
    <source>
        <dbReference type="Proteomes" id="UP001161438"/>
    </source>
</evidence>
<dbReference type="AlphaFoldDB" id="A0AA35ITT9"/>
<proteinExistence type="predicted"/>